<keyword evidence="1" id="KW-0732">Signal</keyword>
<proteinExistence type="predicted"/>
<gene>
    <name evidence="2" type="ORF">AB205_0023140</name>
</gene>
<accession>A0A2G9R968</accession>
<protein>
    <submittedName>
        <fullName evidence="2">Uncharacterized protein</fullName>
    </submittedName>
</protein>
<evidence type="ECO:0000313" key="2">
    <source>
        <dbReference type="EMBL" id="PIO24417.1"/>
    </source>
</evidence>
<evidence type="ECO:0000313" key="3">
    <source>
        <dbReference type="Proteomes" id="UP000228934"/>
    </source>
</evidence>
<feature type="signal peptide" evidence="1">
    <location>
        <begin position="1"/>
        <end position="23"/>
    </location>
</feature>
<feature type="chain" id="PRO_5013728794" evidence="1">
    <location>
        <begin position="24"/>
        <end position="62"/>
    </location>
</feature>
<dbReference type="AlphaFoldDB" id="A0A2G9R968"/>
<sequence>MRLAATCACLFLMPLAFMQGVSDCIVSKRAPCHNLFNFEIKDMPTPEKRLLIFNNHFDQLSV</sequence>
<keyword evidence="3" id="KW-1185">Reference proteome</keyword>
<dbReference type="Proteomes" id="UP000228934">
    <property type="component" value="Unassembled WGS sequence"/>
</dbReference>
<dbReference type="EMBL" id="KV952075">
    <property type="protein sequence ID" value="PIO24417.1"/>
    <property type="molecule type" value="Genomic_DNA"/>
</dbReference>
<feature type="non-terminal residue" evidence="2">
    <location>
        <position position="62"/>
    </location>
</feature>
<evidence type="ECO:0000256" key="1">
    <source>
        <dbReference type="SAM" id="SignalP"/>
    </source>
</evidence>
<name>A0A2G9R968_AQUCT</name>
<dbReference type="OrthoDB" id="10474260at2759"/>
<organism evidence="2 3">
    <name type="scientific">Aquarana catesbeiana</name>
    <name type="common">American bullfrog</name>
    <name type="synonym">Rana catesbeiana</name>
    <dbReference type="NCBI Taxonomy" id="8400"/>
    <lineage>
        <taxon>Eukaryota</taxon>
        <taxon>Metazoa</taxon>
        <taxon>Chordata</taxon>
        <taxon>Craniata</taxon>
        <taxon>Vertebrata</taxon>
        <taxon>Euteleostomi</taxon>
        <taxon>Amphibia</taxon>
        <taxon>Batrachia</taxon>
        <taxon>Anura</taxon>
        <taxon>Neobatrachia</taxon>
        <taxon>Ranoidea</taxon>
        <taxon>Ranidae</taxon>
        <taxon>Aquarana</taxon>
    </lineage>
</organism>
<reference evidence="3" key="1">
    <citation type="journal article" date="2017" name="Nat. Commun.">
        <title>The North American bullfrog draft genome provides insight into hormonal regulation of long noncoding RNA.</title>
        <authorList>
            <person name="Hammond S.A."/>
            <person name="Warren R.L."/>
            <person name="Vandervalk B.P."/>
            <person name="Kucuk E."/>
            <person name="Khan H."/>
            <person name="Gibb E.A."/>
            <person name="Pandoh P."/>
            <person name="Kirk H."/>
            <person name="Zhao Y."/>
            <person name="Jones M."/>
            <person name="Mungall A.J."/>
            <person name="Coope R."/>
            <person name="Pleasance S."/>
            <person name="Moore R.A."/>
            <person name="Holt R.A."/>
            <person name="Round J.M."/>
            <person name="Ohora S."/>
            <person name="Walle B.V."/>
            <person name="Veldhoen N."/>
            <person name="Helbing C.C."/>
            <person name="Birol I."/>
        </authorList>
    </citation>
    <scope>NUCLEOTIDE SEQUENCE [LARGE SCALE GENOMIC DNA]</scope>
</reference>